<dbReference type="OrthoDB" id="10062522at2759"/>
<reference evidence="1" key="1">
    <citation type="submission" date="2015-07" db="EMBL/GenBank/DDBJ databases">
        <title>MeaNS - Measles Nucleotide Surveillance Program.</title>
        <authorList>
            <person name="Tran T."/>
            <person name="Druce J."/>
        </authorList>
    </citation>
    <scope>NUCLEOTIDE SEQUENCE</scope>
    <source>
        <strain evidence="1">UCB-OBI-ISO-001</strain>
        <tissue evidence="1">Gonad</tissue>
    </source>
</reference>
<sequence length="146" mass="16877">MFVSDELLEGPRNNTVYYSIPNTNTDEDKQGKNFTKDEVEEMMKSDDYQRKIATCHLCRECWFNNSYSDNCCECGGYSLSRPCPICQGQCSQIWTRNIRSSHTYHQAYWDGTCKLPPDVQQAYFMRNVVDSSEQTLAEGMQDLSTC</sequence>
<accession>A0A0L8FFF0</accession>
<dbReference type="EMBL" id="KQ433731">
    <property type="protein sequence ID" value="KOF62354.1"/>
    <property type="molecule type" value="Genomic_DNA"/>
</dbReference>
<dbReference type="KEGG" id="obi:106883720"/>
<dbReference type="AlphaFoldDB" id="A0A0L8FFF0"/>
<protein>
    <recommendedName>
        <fullName evidence="2">Protein pinocchio</fullName>
    </recommendedName>
</protein>
<proteinExistence type="predicted"/>
<dbReference type="OMA" id="YQRKIST"/>
<organism evidence="1">
    <name type="scientific">Octopus bimaculoides</name>
    <name type="common">California two-spotted octopus</name>
    <dbReference type="NCBI Taxonomy" id="37653"/>
    <lineage>
        <taxon>Eukaryota</taxon>
        <taxon>Metazoa</taxon>
        <taxon>Spiralia</taxon>
        <taxon>Lophotrochozoa</taxon>
        <taxon>Mollusca</taxon>
        <taxon>Cephalopoda</taxon>
        <taxon>Coleoidea</taxon>
        <taxon>Octopodiformes</taxon>
        <taxon>Octopoda</taxon>
        <taxon>Incirrata</taxon>
        <taxon>Octopodidae</taxon>
        <taxon>Octopus</taxon>
    </lineage>
</organism>
<evidence type="ECO:0008006" key="2">
    <source>
        <dbReference type="Google" id="ProtNLM"/>
    </source>
</evidence>
<gene>
    <name evidence="1" type="ORF">OCBIM_22023966mg</name>
</gene>
<evidence type="ECO:0000313" key="1">
    <source>
        <dbReference type="EMBL" id="KOF62354.1"/>
    </source>
</evidence>
<name>A0A0L8FFF0_OCTBM</name>